<proteinExistence type="predicted"/>
<keyword evidence="1" id="KW-0812">Transmembrane</keyword>
<sequence length="70" mass="7343">MSEIGARLGILFGIGGILGLVATPIAGALLTNQHHWTRAILFAGISLVIAGFSYAASRYFVAKKKGTQLI</sequence>
<dbReference type="Proteomes" id="UP000054477">
    <property type="component" value="Unassembled WGS sequence"/>
</dbReference>
<gene>
    <name evidence="2" type="ORF">K443DRAFT_674579</name>
</gene>
<evidence type="ECO:0000313" key="3">
    <source>
        <dbReference type="Proteomes" id="UP000054477"/>
    </source>
</evidence>
<feature type="transmembrane region" description="Helical" evidence="1">
    <location>
        <begin position="36"/>
        <end position="56"/>
    </location>
</feature>
<evidence type="ECO:0008006" key="4">
    <source>
        <dbReference type="Google" id="ProtNLM"/>
    </source>
</evidence>
<reference evidence="2 3" key="1">
    <citation type="submission" date="2014-04" db="EMBL/GenBank/DDBJ databases">
        <authorList>
            <consortium name="DOE Joint Genome Institute"/>
            <person name="Kuo A."/>
            <person name="Kohler A."/>
            <person name="Nagy L.G."/>
            <person name="Floudas D."/>
            <person name="Copeland A."/>
            <person name="Barry K.W."/>
            <person name="Cichocki N."/>
            <person name="Veneault-Fourrey C."/>
            <person name="LaButti K."/>
            <person name="Lindquist E.A."/>
            <person name="Lipzen A."/>
            <person name="Lundell T."/>
            <person name="Morin E."/>
            <person name="Murat C."/>
            <person name="Sun H."/>
            <person name="Tunlid A."/>
            <person name="Henrissat B."/>
            <person name="Grigoriev I.V."/>
            <person name="Hibbett D.S."/>
            <person name="Martin F."/>
            <person name="Nordberg H.P."/>
            <person name="Cantor M.N."/>
            <person name="Hua S.X."/>
        </authorList>
    </citation>
    <scope>NUCLEOTIDE SEQUENCE [LARGE SCALE GENOMIC DNA]</scope>
    <source>
        <strain evidence="2 3">LaAM-08-1</strain>
    </source>
</reference>
<dbReference type="AlphaFoldDB" id="A0A0C9XXF4"/>
<protein>
    <recommendedName>
        <fullName evidence="4">Major facilitator superfamily (MFS) profile domain-containing protein</fullName>
    </recommendedName>
</protein>
<reference evidence="3" key="2">
    <citation type="submission" date="2015-01" db="EMBL/GenBank/DDBJ databases">
        <title>Evolutionary Origins and Diversification of the Mycorrhizal Mutualists.</title>
        <authorList>
            <consortium name="DOE Joint Genome Institute"/>
            <consortium name="Mycorrhizal Genomics Consortium"/>
            <person name="Kohler A."/>
            <person name="Kuo A."/>
            <person name="Nagy L.G."/>
            <person name="Floudas D."/>
            <person name="Copeland A."/>
            <person name="Barry K.W."/>
            <person name="Cichocki N."/>
            <person name="Veneault-Fourrey C."/>
            <person name="LaButti K."/>
            <person name="Lindquist E.A."/>
            <person name="Lipzen A."/>
            <person name="Lundell T."/>
            <person name="Morin E."/>
            <person name="Murat C."/>
            <person name="Riley R."/>
            <person name="Ohm R."/>
            <person name="Sun H."/>
            <person name="Tunlid A."/>
            <person name="Henrissat B."/>
            <person name="Grigoriev I.V."/>
            <person name="Hibbett D.S."/>
            <person name="Martin F."/>
        </authorList>
    </citation>
    <scope>NUCLEOTIDE SEQUENCE [LARGE SCALE GENOMIC DNA]</scope>
    <source>
        <strain evidence="3">LaAM-08-1</strain>
    </source>
</reference>
<dbReference type="HOGENOM" id="CLU_2758144_0_0_1"/>
<name>A0A0C9XXF4_9AGAR</name>
<accession>A0A0C9XXF4</accession>
<organism evidence="2 3">
    <name type="scientific">Laccaria amethystina LaAM-08-1</name>
    <dbReference type="NCBI Taxonomy" id="1095629"/>
    <lineage>
        <taxon>Eukaryota</taxon>
        <taxon>Fungi</taxon>
        <taxon>Dikarya</taxon>
        <taxon>Basidiomycota</taxon>
        <taxon>Agaricomycotina</taxon>
        <taxon>Agaricomycetes</taxon>
        <taxon>Agaricomycetidae</taxon>
        <taxon>Agaricales</taxon>
        <taxon>Agaricineae</taxon>
        <taxon>Hydnangiaceae</taxon>
        <taxon>Laccaria</taxon>
    </lineage>
</organism>
<evidence type="ECO:0000313" key="2">
    <source>
        <dbReference type="EMBL" id="KIK06304.1"/>
    </source>
</evidence>
<dbReference type="EMBL" id="KN838554">
    <property type="protein sequence ID" value="KIK06304.1"/>
    <property type="molecule type" value="Genomic_DNA"/>
</dbReference>
<feature type="transmembrane region" description="Helical" evidence="1">
    <location>
        <begin position="7"/>
        <end position="30"/>
    </location>
</feature>
<evidence type="ECO:0000256" key="1">
    <source>
        <dbReference type="SAM" id="Phobius"/>
    </source>
</evidence>
<keyword evidence="1" id="KW-0472">Membrane</keyword>
<keyword evidence="3" id="KW-1185">Reference proteome</keyword>
<keyword evidence="1" id="KW-1133">Transmembrane helix</keyword>